<accession>A0A550D097</accession>
<sequence>MNIHRRWLEKQGFNGAAFDFDAGGAILPSRPRNPFEKVHDLRFPELKSFTVSRPDTPIPPKCHIHHLPPEILCCIFRMCGDPNPFFGYPRDEVMHRGDISGRSINFYSKAAVMLGRVCLRWLAISRGDPLLWTLVDLAFPTTSDLVIVDLCLKYSAGLPLTLQLYHPSRGDERKPDQEDNDNAILLQLMKTVARNAYRWEEISMHMDGSSVARLLRSLYASPLRSVNWWANPYTYVGVDGAPLQHLTHVGVFMSKDGHHIFTLLRNCPQLQAFHVRVNLLFEEDHVRALNHPPLHMPHLRILVLCGYNSWNWLFDCLTVPRLDRLEIASTGIQGLKAIEDMLCRSNAHLKMLTLMDQPHGHLVDTVTLLRSRPMERLGILRYVPYVGESWARPSGETPEEVACYLPPHIRVFTTKYHEAEDAYLQLSREQYP</sequence>
<evidence type="ECO:0000313" key="1">
    <source>
        <dbReference type="EMBL" id="TRM70463.1"/>
    </source>
</evidence>
<proteinExistence type="predicted"/>
<name>A0A550D097_9AGAR</name>
<evidence type="ECO:0000313" key="2">
    <source>
        <dbReference type="Proteomes" id="UP000320762"/>
    </source>
</evidence>
<keyword evidence="2" id="KW-1185">Reference proteome</keyword>
<dbReference type="Gene3D" id="1.20.1280.50">
    <property type="match status" value="1"/>
</dbReference>
<gene>
    <name evidence="1" type="ORF">BD626DRAFT_449007</name>
</gene>
<dbReference type="EMBL" id="VDMD01000001">
    <property type="protein sequence ID" value="TRM70463.1"/>
    <property type="molecule type" value="Genomic_DNA"/>
</dbReference>
<dbReference type="SUPFAM" id="SSF52047">
    <property type="entry name" value="RNI-like"/>
    <property type="match status" value="1"/>
</dbReference>
<organism evidence="1 2">
    <name type="scientific">Schizophyllum amplum</name>
    <dbReference type="NCBI Taxonomy" id="97359"/>
    <lineage>
        <taxon>Eukaryota</taxon>
        <taxon>Fungi</taxon>
        <taxon>Dikarya</taxon>
        <taxon>Basidiomycota</taxon>
        <taxon>Agaricomycotina</taxon>
        <taxon>Agaricomycetes</taxon>
        <taxon>Agaricomycetidae</taxon>
        <taxon>Agaricales</taxon>
        <taxon>Schizophyllaceae</taxon>
        <taxon>Schizophyllum</taxon>
    </lineage>
</organism>
<dbReference type="STRING" id="97359.A0A550D097"/>
<protein>
    <submittedName>
        <fullName evidence="1">Uncharacterized protein</fullName>
    </submittedName>
</protein>
<dbReference type="OrthoDB" id="2909371at2759"/>
<reference evidence="1 2" key="1">
    <citation type="journal article" date="2019" name="New Phytol.">
        <title>Comparative genomics reveals unique wood-decay strategies and fruiting body development in the Schizophyllaceae.</title>
        <authorList>
            <person name="Almasi E."/>
            <person name="Sahu N."/>
            <person name="Krizsan K."/>
            <person name="Balint B."/>
            <person name="Kovacs G.M."/>
            <person name="Kiss B."/>
            <person name="Cseklye J."/>
            <person name="Drula E."/>
            <person name="Henrissat B."/>
            <person name="Nagy I."/>
            <person name="Chovatia M."/>
            <person name="Adam C."/>
            <person name="LaButti K."/>
            <person name="Lipzen A."/>
            <person name="Riley R."/>
            <person name="Grigoriev I.V."/>
            <person name="Nagy L.G."/>
        </authorList>
    </citation>
    <scope>NUCLEOTIDE SEQUENCE [LARGE SCALE GENOMIC DNA]</scope>
    <source>
        <strain evidence="1 2">NL-1724</strain>
    </source>
</reference>
<dbReference type="Proteomes" id="UP000320762">
    <property type="component" value="Unassembled WGS sequence"/>
</dbReference>
<dbReference type="AlphaFoldDB" id="A0A550D097"/>
<comment type="caution">
    <text evidence="1">The sequence shown here is derived from an EMBL/GenBank/DDBJ whole genome shotgun (WGS) entry which is preliminary data.</text>
</comment>